<gene>
    <name evidence="2" type="ORF">SKTS_02810</name>
</gene>
<dbReference type="KEGG" id="slac:SKTS_02810"/>
<keyword evidence="1" id="KW-0472">Membrane</keyword>
<dbReference type="InterPro" id="IPR012902">
    <property type="entry name" value="N_methyl_site"/>
</dbReference>
<name>A0A6F8V9E7_9PROT</name>
<dbReference type="PROSITE" id="PS00409">
    <property type="entry name" value="PROKAR_NTER_METHYL"/>
    <property type="match status" value="1"/>
</dbReference>
<dbReference type="Proteomes" id="UP000502260">
    <property type="component" value="Chromosome"/>
</dbReference>
<feature type="transmembrane region" description="Helical" evidence="1">
    <location>
        <begin position="7"/>
        <end position="28"/>
    </location>
</feature>
<evidence type="ECO:0000313" key="3">
    <source>
        <dbReference type="Proteomes" id="UP000502260"/>
    </source>
</evidence>
<dbReference type="AlphaFoldDB" id="A0A6F8V9E7"/>
<reference evidence="3" key="1">
    <citation type="submission" date="2020-03" db="EMBL/GenBank/DDBJ databases">
        <title>Complete genome sequence of sulfur-oxidizing bacterium skT11.</title>
        <authorList>
            <person name="Kanda M."/>
            <person name="Kojima H."/>
            <person name="Fukui M."/>
        </authorList>
    </citation>
    <scope>NUCLEOTIDE SEQUENCE [LARGE SCALE GENOMIC DNA]</scope>
    <source>
        <strain evidence="3">skT11</strain>
    </source>
</reference>
<keyword evidence="3" id="KW-1185">Reference proteome</keyword>
<keyword evidence="1" id="KW-1133">Transmembrane helix</keyword>
<sequence length="168" mass="19361">MRRRERGFTLLEFGVAGVILSVLAFILLDRLAYYQDFAEKTAVEMTIMNMRSGLRYRVAEMLLHGQEAELPGLASENPVKWLEKHPPQYVGESNVLHWSDLPPGSWGFDKNRRELIYRVKGRQDFVSAKSDEQGLRLHVRLLKGTPSQSGQERVVGAELVLVENYRWF</sequence>
<keyword evidence="1" id="KW-0812">Transmembrane</keyword>
<evidence type="ECO:0008006" key="4">
    <source>
        <dbReference type="Google" id="ProtNLM"/>
    </source>
</evidence>
<evidence type="ECO:0000256" key="1">
    <source>
        <dbReference type="SAM" id="Phobius"/>
    </source>
</evidence>
<protein>
    <recommendedName>
        <fullName evidence="4">Type II secretion system protein</fullName>
    </recommendedName>
</protein>
<proteinExistence type="predicted"/>
<organism evidence="2 3">
    <name type="scientific">Sulfurimicrobium lacus</name>
    <dbReference type="NCBI Taxonomy" id="2715678"/>
    <lineage>
        <taxon>Bacteria</taxon>
        <taxon>Pseudomonadati</taxon>
        <taxon>Pseudomonadota</taxon>
        <taxon>Betaproteobacteria</taxon>
        <taxon>Nitrosomonadales</taxon>
        <taxon>Sulfuricellaceae</taxon>
        <taxon>Sulfurimicrobium</taxon>
    </lineage>
</organism>
<evidence type="ECO:0000313" key="2">
    <source>
        <dbReference type="EMBL" id="BCB25395.1"/>
    </source>
</evidence>
<dbReference type="EMBL" id="AP022853">
    <property type="protein sequence ID" value="BCB25395.1"/>
    <property type="molecule type" value="Genomic_DNA"/>
</dbReference>
<accession>A0A6F8V9E7</accession>